<feature type="transmembrane region" description="Helical" evidence="8">
    <location>
        <begin position="154"/>
        <end position="177"/>
    </location>
</feature>
<keyword evidence="5 8" id="KW-1133">Transmembrane helix</keyword>
<dbReference type="STRING" id="1064592.G0V7Q6"/>
<evidence type="ECO:0000256" key="1">
    <source>
        <dbReference type="ARBA" id="ARBA00004141"/>
    </source>
</evidence>
<dbReference type="PANTHER" id="PTHR32468:SF0">
    <property type="entry name" value="K(+)_H(+) ANTIPORTER 1"/>
    <property type="match status" value="1"/>
</dbReference>
<dbReference type="HOGENOM" id="CLU_005126_10_1_1"/>
<dbReference type="PANTHER" id="PTHR32468">
    <property type="entry name" value="CATION/H + ANTIPORTER"/>
    <property type="match status" value="1"/>
</dbReference>
<feature type="transmembrane region" description="Helical" evidence="8">
    <location>
        <begin position="116"/>
        <end position="142"/>
    </location>
</feature>
<feature type="transmembrane region" description="Helical" evidence="8">
    <location>
        <begin position="51"/>
        <end position="69"/>
    </location>
</feature>
<reference evidence="11" key="1">
    <citation type="journal article" date="2011" name="Proc. Natl. Acad. Sci. U.S.A.">
        <title>Evolutionary erosion of yeast sex chromosomes by mating-type switching accidents.</title>
        <authorList>
            <person name="Gordon J.L."/>
            <person name="Armisen D."/>
            <person name="Proux-Wera E."/>
            <person name="Oheigeartaigh S.S."/>
            <person name="Byrne K.P."/>
            <person name="Wolfe K.H."/>
        </authorList>
    </citation>
    <scope>NUCLEOTIDE SEQUENCE [LARGE SCALE GENOMIC DNA]</scope>
    <source>
        <strain evidence="11">ATCC 76901 / BCRC 22586 / CBS 4309 / NBRC 1992 / NRRL Y-12630</strain>
    </source>
</reference>
<sequence length="879" mass="97875">MAAIGGVLSGVNPFVYNSSSPLTLFLFQACLILATCNLINIPFSRIRQPKVISEVIAGVILGPTVFGQIPNYTKTVFPASSIPGLTLVANLGIILFMFFLGLEVDTEFIKKHLKTAISIGLVTLAVPFGFGCLLAIPLFHAYGNPSDSVREVKFTVFMVFIAVSLAVTAFPVLCRILNELRLIKDRAGIVVLGAGIINDIMGWVLLALSVILSNSESSPVNTVYILLCTFGWFLVYFYPLKYILKWALIRTHELDRTKPSTFATMSILFIMFISAYFTDIIGVHPIFGAFIAGLVVPRENHYVVKLTERMEDIPNIVFIPIYFAVAGLNVDLTLLNERRDWGYVFATIGIAIATKVVSGTIMAKIHGLFWRESAAVGVLMSCKGIVEIVVLTVGLNAGIISKKIFGMFILMALVSTFVTTPLTQLVYPTSYRMQVNEYIRTKENKKEDTEILDNQDVENEDNGEFPLTSFSDINDFHFTEVINVINTTESISPSLEVINLLMIGKMIGRPETSDRNKDLSRISTGSTLRSGTHKLKKLSWILTKNADDNDTALSVIEEKPCGFETATPLKAIHLRLLTERTTDLLQSSSLYNDDPYFTANTDPILQIFDIFSRLSKIQFSSEVIFSTMREKATNIASIALKKSDLVLLPLNGASYNTSSNFNNVEEKYNNFEHIYSHLLGLNELPSNFFKVLAADLKTNILMSISNSGGRLNVDRFKKKSLNLLLPNPNLASSDFLALYLLLLMCHRGKQATDSTNSTIFVNSKNLQFEESLSNMFVKNGWSHESLIRVVPIDVEQKPDNLVPQVPFIESVLDNTELALEDGDLEEASFIIPENYLEEENPFSFETKETILKGANKRFNVMIVHRYHDVTTVASSSLEL</sequence>
<feature type="transmembrane region" description="Helical" evidence="8">
    <location>
        <begin position="223"/>
        <end position="244"/>
    </location>
</feature>
<feature type="transmembrane region" description="Helical" evidence="8">
    <location>
        <begin position="81"/>
        <end position="104"/>
    </location>
</feature>
<dbReference type="OMA" id="GMFILMA"/>
<organism evidence="10 11">
    <name type="scientific">Naumovozyma castellii</name>
    <name type="common">Yeast</name>
    <name type="synonym">Saccharomyces castellii</name>
    <dbReference type="NCBI Taxonomy" id="27288"/>
    <lineage>
        <taxon>Eukaryota</taxon>
        <taxon>Fungi</taxon>
        <taxon>Dikarya</taxon>
        <taxon>Ascomycota</taxon>
        <taxon>Saccharomycotina</taxon>
        <taxon>Saccharomycetes</taxon>
        <taxon>Saccharomycetales</taxon>
        <taxon>Saccharomycetaceae</taxon>
        <taxon>Naumovozyma</taxon>
    </lineage>
</organism>
<feature type="transmembrane region" description="Helical" evidence="8">
    <location>
        <begin position="374"/>
        <end position="397"/>
    </location>
</feature>
<keyword evidence="6" id="KW-0406">Ion transport</keyword>
<evidence type="ECO:0000256" key="2">
    <source>
        <dbReference type="ARBA" id="ARBA00022448"/>
    </source>
</evidence>
<evidence type="ECO:0000256" key="5">
    <source>
        <dbReference type="ARBA" id="ARBA00022989"/>
    </source>
</evidence>
<keyword evidence="4 8" id="KW-0812">Transmembrane</keyword>
<dbReference type="OrthoDB" id="2687058at2759"/>
<reference key="2">
    <citation type="submission" date="2011-08" db="EMBL/GenBank/DDBJ databases">
        <title>Genome sequence of Naumovozyma castellii.</title>
        <authorList>
            <person name="Gordon J.L."/>
            <person name="Armisen D."/>
            <person name="Proux-Wera E."/>
            <person name="OhEigeartaigh S.S."/>
            <person name="Byrne K.P."/>
            <person name="Wolfe K.H."/>
        </authorList>
    </citation>
    <scope>NUCLEOTIDE SEQUENCE</scope>
    <source>
        <strain>Type strain:CBS 4309</strain>
    </source>
</reference>
<dbReference type="InterPro" id="IPR050794">
    <property type="entry name" value="CPA2_transporter"/>
</dbReference>
<evidence type="ECO:0000259" key="9">
    <source>
        <dbReference type="Pfam" id="PF00999"/>
    </source>
</evidence>
<feature type="transmembrane region" description="Helical" evidence="8">
    <location>
        <begin position="20"/>
        <end position="39"/>
    </location>
</feature>
<dbReference type="Gene3D" id="1.20.1530.20">
    <property type="match status" value="1"/>
</dbReference>
<feature type="transmembrane region" description="Helical" evidence="8">
    <location>
        <begin position="316"/>
        <end position="334"/>
    </location>
</feature>
<comment type="subcellular location">
    <subcellularLocation>
        <location evidence="1">Membrane</location>
        <topology evidence="1">Multi-pass membrane protein</topology>
    </subcellularLocation>
</comment>
<name>G0V7Q6_NAUCA</name>
<dbReference type="EMBL" id="HE576752">
    <property type="protein sequence ID" value="CCC67504.1"/>
    <property type="molecule type" value="Genomic_DNA"/>
</dbReference>
<accession>G0V7Q6</accession>
<evidence type="ECO:0000256" key="6">
    <source>
        <dbReference type="ARBA" id="ARBA00023065"/>
    </source>
</evidence>
<dbReference type="InterPro" id="IPR038770">
    <property type="entry name" value="Na+/solute_symporter_sf"/>
</dbReference>
<evidence type="ECO:0000256" key="7">
    <source>
        <dbReference type="ARBA" id="ARBA00023136"/>
    </source>
</evidence>
<dbReference type="eggNOG" id="KOG1650">
    <property type="taxonomic scope" value="Eukaryota"/>
</dbReference>
<dbReference type="NCBIfam" id="TIGR00932">
    <property type="entry name" value="2a37"/>
    <property type="match status" value="1"/>
</dbReference>
<dbReference type="GO" id="GO:0015386">
    <property type="term" value="F:potassium:proton antiporter activity"/>
    <property type="evidence" value="ECO:0007669"/>
    <property type="project" value="EnsemblFungi"/>
</dbReference>
<dbReference type="AlphaFoldDB" id="G0V7Q6"/>
<evidence type="ECO:0000313" key="10">
    <source>
        <dbReference type="EMBL" id="CCC67504.1"/>
    </source>
</evidence>
<feature type="transmembrane region" description="Helical" evidence="8">
    <location>
        <begin position="189"/>
        <end position="211"/>
    </location>
</feature>
<dbReference type="InParanoid" id="G0V7Q6"/>
<evidence type="ECO:0000313" key="11">
    <source>
        <dbReference type="Proteomes" id="UP000001640"/>
    </source>
</evidence>
<dbReference type="GO" id="GO:0005794">
    <property type="term" value="C:Golgi apparatus"/>
    <property type="evidence" value="ECO:0007669"/>
    <property type="project" value="EnsemblFungi"/>
</dbReference>
<dbReference type="Proteomes" id="UP000001640">
    <property type="component" value="Chromosome 1"/>
</dbReference>
<gene>
    <name evidence="10" type="primary">NCAS0A09460</name>
    <name evidence="10" type="ordered locus">NCAS_0A09460</name>
</gene>
<dbReference type="InterPro" id="IPR004771">
    <property type="entry name" value="K/H_exchanger"/>
</dbReference>
<keyword evidence="11" id="KW-1185">Reference proteome</keyword>
<dbReference type="GeneID" id="96900983"/>
<evidence type="ECO:0000256" key="4">
    <source>
        <dbReference type="ARBA" id="ARBA00022692"/>
    </source>
</evidence>
<keyword evidence="7 8" id="KW-0472">Membrane</keyword>
<feature type="transmembrane region" description="Helical" evidence="8">
    <location>
        <begin position="265"/>
        <end position="296"/>
    </location>
</feature>
<dbReference type="FunCoup" id="G0V7Q6">
    <property type="interactions" value="215"/>
</dbReference>
<dbReference type="GO" id="GO:0016020">
    <property type="term" value="C:membrane"/>
    <property type="evidence" value="ECO:0007669"/>
    <property type="project" value="UniProtKB-SubCell"/>
</dbReference>
<protein>
    <recommendedName>
        <fullName evidence="9">Cation/H+ exchanger transmembrane domain-containing protein</fullName>
    </recommendedName>
</protein>
<dbReference type="InterPro" id="IPR006153">
    <property type="entry name" value="Cation/H_exchanger_TM"/>
</dbReference>
<proteinExistence type="predicted"/>
<dbReference type="Pfam" id="PF00999">
    <property type="entry name" value="Na_H_Exchanger"/>
    <property type="match status" value="1"/>
</dbReference>
<evidence type="ECO:0000256" key="8">
    <source>
        <dbReference type="SAM" id="Phobius"/>
    </source>
</evidence>
<feature type="transmembrane region" description="Helical" evidence="8">
    <location>
        <begin position="341"/>
        <end position="362"/>
    </location>
</feature>
<dbReference type="KEGG" id="ncs:NCAS_0A09460"/>
<evidence type="ECO:0000256" key="3">
    <source>
        <dbReference type="ARBA" id="ARBA00022449"/>
    </source>
</evidence>
<feature type="domain" description="Cation/H+ exchanger transmembrane" evidence="9">
    <location>
        <begin position="33"/>
        <end position="421"/>
    </location>
</feature>
<feature type="transmembrane region" description="Helical" evidence="8">
    <location>
        <begin position="404"/>
        <end position="427"/>
    </location>
</feature>
<keyword evidence="2" id="KW-0813">Transport</keyword>
<dbReference type="RefSeq" id="XP_003673885.1">
    <property type="nucleotide sequence ID" value="XM_003673837.1"/>
</dbReference>
<keyword evidence="3" id="KW-0050">Antiport</keyword>